<sequence length="244" mass="22759">MSFLITTPELLTAAGEELAAIGSAIDAANAGATAATTRIAAAGTDEVSRAVAAVFAAHAQSCQAVSVRAAAFHYRFVASLFAGTESYVATEAASAMQNLLNVVNAPTQALLGRPLVGDGVNGASGTGQDGGPGGILIGNGGSGGSGAPGKPGGNGGSAGLIGHGGNGGVGGNSSNGGAGAGGNGGNGGLLYGNGGSGGAGGAGGIGTFAGGPAELAVTLGCSATAGLAARRHWRYRSRRGRPAA</sequence>
<evidence type="ECO:0000313" key="4">
    <source>
        <dbReference type="Proteomes" id="UP000188532"/>
    </source>
</evidence>
<evidence type="ECO:0000259" key="2">
    <source>
        <dbReference type="Pfam" id="PF00934"/>
    </source>
</evidence>
<dbReference type="InterPro" id="IPR048996">
    <property type="entry name" value="PGRS_rpt"/>
</dbReference>
<accession>A0A1V3X6G4</accession>
<dbReference type="InterPro" id="IPR038332">
    <property type="entry name" value="PPE_sf"/>
</dbReference>
<proteinExistence type="predicted"/>
<comment type="caution">
    <text evidence="3">The sequence shown here is derived from an EMBL/GenBank/DDBJ whole genome shotgun (WGS) entry which is preliminary data.</text>
</comment>
<evidence type="ECO:0000313" key="3">
    <source>
        <dbReference type="EMBL" id="OOK74809.1"/>
    </source>
</evidence>
<dbReference type="SUPFAM" id="SSF140459">
    <property type="entry name" value="PE/PPE dimer-like"/>
    <property type="match status" value="1"/>
</dbReference>
<evidence type="ECO:0000256" key="1">
    <source>
        <dbReference type="SAM" id="MobiDB-lite"/>
    </source>
</evidence>
<feature type="region of interest" description="Disordered" evidence="1">
    <location>
        <begin position="121"/>
        <end position="161"/>
    </location>
</feature>
<protein>
    <submittedName>
        <fullName evidence="3">PE family protein</fullName>
    </submittedName>
</protein>
<dbReference type="Pfam" id="PF00934">
    <property type="entry name" value="PE"/>
    <property type="match status" value="1"/>
</dbReference>
<dbReference type="InterPro" id="IPR000084">
    <property type="entry name" value="PE-PGRS_N"/>
</dbReference>
<dbReference type="EMBL" id="MVBN01000004">
    <property type="protein sequence ID" value="OOK74809.1"/>
    <property type="molecule type" value="Genomic_DNA"/>
</dbReference>
<name>A0A1V3X6G4_MYCKA</name>
<reference evidence="3 4" key="1">
    <citation type="submission" date="2017-02" db="EMBL/GenBank/DDBJ databases">
        <title>Complete genome sequences of Mycobacterium kansasii strains isolated from rhesus macaques.</title>
        <authorList>
            <person name="Panda A."/>
            <person name="Nagaraj S."/>
            <person name="Zhao X."/>
            <person name="Tettelin H."/>
            <person name="Detolla L.J."/>
        </authorList>
    </citation>
    <scope>NUCLEOTIDE SEQUENCE [LARGE SCALE GENOMIC DNA]</scope>
    <source>
        <strain evidence="3 4">11-3469</strain>
    </source>
</reference>
<dbReference type="Gene3D" id="1.10.287.850">
    <property type="entry name" value="HP0062-like domain"/>
    <property type="match status" value="1"/>
</dbReference>
<dbReference type="Pfam" id="PF21526">
    <property type="entry name" value="PGRS"/>
    <property type="match status" value="1"/>
</dbReference>
<gene>
    <name evidence="3" type="ORF">BZL29_4415</name>
</gene>
<feature type="domain" description="PE" evidence="2">
    <location>
        <begin position="4"/>
        <end position="93"/>
    </location>
</feature>
<dbReference type="AlphaFoldDB" id="A0A1V3X6G4"/>
<organism evidence="3 4">
    <name type="scientific">Mycobacterium kansasii</name>
    <dbReference type="NCBI Taxonomy" id="1768"/>
    <lineage>
        <taxon>Bacteria</taxon>
        <taxon>Bacillati</taxon>
        <taxon>Actinomycetota</taxon>
        <taxon>Actinomycetes</taxon>
        <taxon>Mycobacteriales</taxon>
        <taxon>Mycobacteriaceae</taxon>
        <taxon>Mycobacterium</taxon>
    </lineage>
</organism>
<dbReference type="Proteomes" id="UP000188532">
    <property type="component" value="Unassembled WGS sequence"/>
</dbReference>